<comment type="caution">
    <text evidence="3">The sequence shown here is derived from an EMBL/GenBank/DDBJ whole genome shotgun (WGS) entry which is preliminary data.</text>
</comment>
<dbReference type="Proteomes" id="UP000813427">
    <property type="component" value="Unassembled WGS sequence"/>
</dbReference>
<proteinExistence type="inferred from homology"/>
<name>A0A8K0RT40_9HYPO</name>
<sequence length="197" mass="21866">FLGDQSAIPVGQYVTVLNITTYPYSRGHIHITGPHIMNPLDFDIGFFTDAGDIDLKQQVWAYKKQREIMRRTSMYRGELAMGHPRYPSGSPAACVEIDAPLGDVTDIKYSAKDNKAIEDWLRLKLATPWHSLGTARIASRDDFGVVDENLNVYGLQRLKIADMSVVPKNMGSNTNNAAMIIGGKAADIIIAELMLKR</sequence>
<keyword evidence="4" id="KW-1185">Reference proteome</keyword>
<feature type="non-terminal residue" evidence="3">
    <location>
        <position position="1"/>
    </location>
</feature>
<accession>A0A8K0RT40</accession>
<dbReference type="InterPro" id="IPR036188">
    <property type="entry name" value="FAD/NAD-bd_sf"/>
</dbReference>
<dbReference type="GO" id="GO:0016614">
    <property type="term" value="F:oxidoreductase activity, acting on CH-OH group of donors"/>
    <property type="evidence" value="ECO:0007669"/>
    <property type="project" value="InterPro"/>
</dbReference>
<dbReference type="Gene3D" id="3.50.50.60">
    <property type="entry name" value="FAD/NAD(P)-binding domain"/>
    <property type="match status" value="1"/>
</dbReference>
<organism evidence="3 4">
    <name type="scientific">Fusarium tricinctum</name>
    <dbReference type="NCBI Taxonomy" id="61284"/>
    <lineage>
        <taxon>Eukaryota</taxon>
        <taxon>Fungi</taxon>
        <taxon>Dikarya</taxon>
        <taxon>Ascomycota</taxon>
        <taxon>Pezizomycotina</taxon>
        <taxon>Sordariomycetes</taxon>
        <taxon>Hypocreomycetidae</taxon>
        <taxon>Hypocreales</taxon>
        <taxon>Nectriaceae</taxon>
        <taxon>Fusarium</taxon>
        <taxon>Fusarium tricinctum species complex</taxon>
    </lineage>
</organism>
<dbReference type="OrthoDB" id="5096652at2759"/>
<reference evidence="3" key="1">
    <citation type="journal article" date="2021" name="Nat. Commun.">
        <title>Genetic determinants of endophytism in the Arabidopsis root mycobiome.</title>
        <authorList>
            <person name="Mesny F."/>
            <person name="Miyauchi S."/>
            <person name="Thiergart T."/>
            <person name="Pickel B."/>
            <person name="Atanasova L."/>
            <person name="Karlsson M."/>
            <person name="Huettel B."/>
            <person name="Barry K.W."/>
            <person name="Haridas S."/>
            <person name="Chen C."/>
            <person name="Bauer D."/>
            <person name="Andreopoulos W."/>
            <person name="Pangilinan J."/>
            <person name="LaButti K."/>
            <person name="Riley R."/>
            <person name="Lipzen A."/>
            <person name="Clum A."/>
            <person name="Drula E."/>
            <person name="Henrissat B."/>
            <person name="Kohler A."/>
            <person name="Grigoriev I.V."/>
            <person name="Martin F.M."/>
            <person name="Hacquard S."/>
        </authorList>
    </citation>
    <scope>NUCLEOTIDE SEQUENCE</scope>
    <source>
        <strain evidence="3">MPI-SDFR-AT-0068</strain>
    </source>
</reference>
<dbReference type="Pfam" id="PF05199">
    <property type="entry name" value="GMC_oxred_C"/>
    <property type="match status" value="1"/>
</dbReference>
<evidence type="ECO:0000313" key="3">
    <source>
        <dbReference type="EMBL" id="KAH7241297.1"/>
    </source>
</evidence>
<dbReference type="AlphaFoldDB" id="A0A8K0RT40"/>
<dbReference type="PANTHER" id="PTHR11552:SF78">
    <property type="entry name" value="GLUCOSE-METHANOL-CHOLINE OXIDOREDUCTASE N-TERMINAL DOMAIN-CONTAINING PROTEIN"/>
    <property type="match status" value="1"/>
</dbReference>
<evidence type="ECO:0000313" key="4">
    <source>
        <dbReference type="Proteomes" id="UP000813427"/>
    </source>
</evidence>
<dbReference type="GO" id="GO:0050660">
    <property type="term" value="F:flavin adenine dinucleotide binding"/>
    <property type="evidence" value="ECO:0007669"/>
    <property type="project" value="InterPro"/>
</dbReference>
<feature type="domain" description="Glucose-methanol-choline oxidoreductase C-terminal" evidence="2">
    <location>
        <begin position="23"/>
        <end position="182"/>
    </location>
</feature>
<dbReference type="PANTHER" id="PTHR11552">
    <property type="entry name" value="GLUCOSE-METHANOL-CHOLINE GMC OXIDOREDUCTASE"/>
    <property type="match status" value="1"/>
</dbReference>
<dbReference type="SUPFAM" id="SSF54373">
    <property type="entry name" value="FAD-linked reductases, C-terminal domain"/>
    <property type="match status" value="1"/>
</dbReference>
<dbReference type="InterPro" id="IPR007867">
    <property type="entry name" value="GMC_OxRtase_C"/>
</dbReference>
<dbReference type="InterPro" id="IPR012132">
    <property type="entry name" value="GMC_OxRdtase"/>
</dbReference>
<comment type="similarity">
    <text evidence="1">Belongs to the GMC oxidoreductase family.</text>
</comment>
<dbReference type="SUPFAM" id="SSF51905">
    <property type="entry name" value="FAD/NAD(P)-binding domain"/>
    <property type="match status" value="1"/>
</dbReference>
<dbReference type="Gene3D" id="3.30.560.10">
    <property type="entry name" value="Glucose Oxidase, domain 3"/>
    <property type="match status" value="1"/>
</dbReference>
<evidence type="ECO:0000256" key="1">
    <source>
        <dbReference type="ARBA" id="ARBA00010790"/>
    </source>
</evidence>
<evidence type="ECO:0000259" key="2">
    <source>
        <dbReference type="Pfam" id="PF05199"/>
    </source>
</evidence>
<gene>
    <name evidence="3" type="ORF">BKA59DRAFT_528904</name>
</gene>
<protein>
    <submittedName>
        <fullName evidence="3">Glucose-methanol-choline oxidoreductase</fullName>
    </submittedName>
</protein>
<dbReference type="EMBL" id="JAGPXF010000005">
    <property type="protein sequence ID" value="KAH7241297.1"/>
    <property type="molecule type" value="Genomic_DNA"/>
</dbReference>